<organism evidence="1 2">
    <name type="scientific">Enterocloster bolteae (strain ATCC BAA-613 / DSM 15670 / CCUG 46953 / JCM 12243 / WAL 16351)</name>
    <name type="common">Clostridium bolteae</name>
    <dbReference type="NCBI Taxonomy" id="411902"/>
    <lineage>
        <taxon>Bacteria</taxon>
        <taxon>Bacillati</taxon>
        <taxon>Bacillota</taxon>
        <taxon>Clostridia</taxon>
        <taxon>Lachnospirales</taxon>
        <taxon>Lachnospiraceae</taxon>
        <taxon>Enterocloster</taxon>
    </lineage>
</organism>
<comment type="caution">
    <text evidence="1">The sequence shown here is derived from an EMBL/GenBank/DDBJ whole genome shotgun (WGS) entry which is preliminary data.</text>
</comment>
<dbReference type="HOGENOM" id="CLU_3267936_0_0_9"/>
<proteinExistence type="predicted"/>
<accession>A8RUE5</accession>
<evidence type="ECO:0000313" key="2">
    <source>
        <dbReference type="Proteomes" id="UP000005396"/>
    </source>
</evidence>
<dbReference type="EMBL" id="ABCC02000033">
    <property type="protein sequence ID" value="EDP15821.1"/>
    <property type="molecule type" value="Genomic_DNA"/>
</dbReference>
<dbReference type="AlphaFoldDB" id="A8RUE5"/>
<evidence type="ECO:0000313" key="1">
    <source>
        <dbReference type="EMBL" id="EDP15821.1"/>
    </source>
</evidence>
<sequence>MKQNISRKKTLSLSYRQAVSFFCAIFSLVSACQSLPQKTRQ</sequence>
<reference evidence="1 2" key="1">
    <citation type="submission" date="2007-08" db="EMBL/GenBank/DDBJ databases">
        <authorList>
            <person name="Fulton L."/>
            <person name="Clifton S."/>
            <person name="Fulton B."/>
            <person name="Xu J."/>
            <person name="Minx P."/>
            <person name="Pepin K.H."/>
            <person name="Johnson M."/>
            <person name="Thiruvilangam P."/>
            <person name="Bhonagiri V."/>
            <person name="Nash W.E."/>
            <person name="Mardis E.R."/>
            <person name="Wilson R.K."/>
        </authorList>
    </citation>
    <scope>NUCLEOTIDE SEQUENCE [LARGE SCALE GENOMIC DNA]</scope>
    <source>
        <strain evidence="2">ATCC BAA-613 / DSM 15670 / CCUG 46953 / JCM 12243 / WAL 16351</strain>
    </source>
</reference>
<protein>
    <submittedName>
        <fullName evidence="1">Uncharacterized protein</fullName>
    </submittedName>
</protein>
<reference evidence="1 2" key="2">
    <citation type="submission" date="2007-09" db="EMBL/GenBank/DDBJ databases">
        <title>Draft genome sequence of Clostridium bolteae (ATCC BAA-613).</title>
        <authorList>
            <person name="Sudarsanam P."/>
            <person name="Ley R."/>
            <person name="Guruge J."/>
            <person name="Turnbaugh P.J."/>
            <person name="Mahowald M."/>
            <person name="Liep D."/>
            <person name="Gordon J."/>
        </authorList>
    </citation>
    <scope>NUCLEOTIDE SEQUENCE [LARGE SCALE GENOMIC DNA]</scope>
    <source>
        <strain evidence="2">ATCC BAA-613 / DSM 15670 / CCUG 46953 / JCM 12243 / WAL 16351</strain>
    </source>
</reference>
<name>A8RUE5_ENTBW</name>
<dbReference type="PROSITE" id="PS51257">
    <property type="entry name" value="PROKAR_LIPOPROTEIN"/>
    <property type="match status" value="1"/>
</dbReference>
<dbReference type="PaxDb" id="411902-CLOBOL_03992"/>
<gene>
    <name evidence="1" type="ORF">CLOBOL_03992</name>
</gene>
<dbReference type="Proteomes" id="UP000005396">
    <property type="component" value="Unassembled WGS sequence"/>
</dbReference>